<evidence type="ECO:0000313" key="3">
    <source>
        <dbReference type="Proteomes" id="UP000287447"/>
    </source>
</evidence>
<comment type="caution">
    <text evidence="2">The sequence shown here is derived from an EMBL/GenBank/DDBJ whole genome shotgun (WGS) entry which is preliminary data.</text>
</comment>
<gene>
    <name evidence="2" type="ORF">EOI86_22400</name>
</gene>
<keyword evidence="3" id="KW-1185">Reference proteome</keyword>
<feature type="transmembrane region" description="Helical" evidence="1">
    <location>
        <begin position="26"/>
        <end position="45"/>
    </location>
</feature>
<feature type="transmembrane region" description="Helical" evidence="1">
    <location>
        <begin position="80"/>
        <end position="102"/>
    </location>
</feature>
<keyword evidence="1" id="KW-0812">Transmembrane</keyword>
<feature type="transmembrane region" description="Helical" evidence="1">
    <location>
        <begin position="114"/>
        <end position="135"/>
    </location>
</feature>
<sequence>MQRPAAERKERTDVNFEPLLTAPPAILFHLAAATTALVILPIQILSSKGTVGHVWRGRAWVAAMVLTAAGSFWIRGTDGSLSWIHGLSAYTLVSLFFGLVAIRRGNLSSHRGWMTGAGIGLVIAFAFTFLPSRILGQLLGG</sequence>
<evidence type="ECO:0000313" key="2">
    <source>
        <dbReference type="EMBL" id="RVU33886.1"/>
    </source>
</evidence>
<name>A0A3S2Z4W2_9PROT</name>
<keyword evidence="1" id="KW-1133">Transmembrane helix</keyword>
<dbReference type="AlphaFoldDB" id="A0A3S2Z4W2"/>
<protein>
    <submittedName>
        <fullName evidence="2">DUF2306 domain-containing protein</fullName>
    </submittedName>
</protein>
<dbReference type="EMBL" id="SADE01000004">
    <property type="protein sequence ID" value="RVU33886.1"/>
    <property type="molecule type" value="Genomic_DNA"/>
</dbReference>
<accession>A0A3S2Z4W2</accession>
<evidence type="ECO:0000256" key="1">
    <source>
        <dbReference type="SAM" id="Phobius"/>
    </source>
</evidence>
<dbReference type="Proteomes" id="UP000287447">
    <property type="component" value="Unassembled WGS sequence"/>
</dbReference>
<organism evidence="2 3">
    <name type="scientific">Hwanghaeella grinnelliae</name>
    <dbReference type="NCBI Taxonomy" id="2500179"/>
    <lineage>
        <taxon>Bacteria</taxon>
        <taxon>Pseudomonadati</taxon>
        <taxon>Pseudomonadota</taxon>
        <taxon>Alphaproteobacteria</taxon>
        <taxon>Rhodospirillales</taxon>
        <taxon>Rhodospirillaceae</taxon>
        <taxon>Hwanghaeella</taxon>
    </lineage>
</organism>
<feature type="transmembrane region" description="Helical" evidence="1">
    <location>
        <begin position="57"/>
        <end position="74"/>
    </location>
</feature>
<keyword evidence="1" id="KW-0472">Membrane</keyword>
<reference evidence="3" key="1">
    <citation type="submission" date="2019-01" db="EMBL/GenBank/DDBJ databases">
        <title>Gri0909 isolated from a small marine red alga.</title>
        <authorList>
            <person name="Kim J."/>
            <person name="Jeong S.E."/>
            <person name="Jeon C.O."/>
        </authorList>
    </citation>
    <scope>NUCLEOTIDE SEQUENCE [LARGE SCALE GENOMIC DNA]</scope>
    <source>
        <strain evidence="3">Gri0909</strain>
    </source>
</reference>
<proteinExistence type="predicted"/>